<evidence type="ECO:0000313" key="2">
    <source>
        <dbReference type="EMBL" id="MDR6513410.1"/>
    </source>
</evidence>
<organism evidence="2 3">
    <name type="scientific">Novosphingobium capsulatum</name>
    <dbReference type="NCBI Taxonomy" id="13688"/>
    <lineage>
        <taxon>Bacteria</taxon>
        <taxon>Pseudomonadati</taxon>
        <taxon>Pseudomonadota</taxon>
        <taxon>Alphaproteobacteria</taxon>
        <taxon>Sphingomonadales</taxon>
        <taxon>Sphingomonadaceae</taxon>
        <taxon>Novosphingobium</taxon>
    </lineage>
</organism>
<gene>
    <name evidence="2" type="ORF">J2792_004304</name>
</gene>
<protein>
    <recommendedName>
        <fullName evidence="4">DUF2939 domain-containing protein</fullName>
    </recommendedName>
</protein>
<comment type="caution">
    <text evidence="2">The sequence shown here is derived from an EMBL/GenBank/DDBJ whole genome shotgun (WGS) entry which is preliminary data.</text>
</comment>
<feature type="compositionally biased region" description="Low complexity" evidence="1">
    <location>
        <begin position="197"/>
        <end position="206"/>
    </location>
</feature>
<keyword evidence="3" id="KW-1185">Reference proteome</keyword>
<feature type="compositionally biased region" description="Polar residues" evidence="1">
    <location>
        <begin position="177"/>
        <end position="196"/>
    </location>
</feature>
<dbReference type="Pfam" id="PF11159">
    <property type="entry name" value="DUF2939"/>
    <property type="match status" value="1"/>
</dbReference>
<dbReference type="Proteomes" id="UP001184150">
    <property type="component" value="Unassembled WGS sequence"/>
</dbReference>
<accession>A0ABU1MST8</accession>
<evidence type="ECO:0008006" key="4">
    <source>
        <dbReference type="Google" id="ProtNLM"/>
    </source>
</evidence>
<evidence type="ECO:0000256" key="1">
    <source>
        <dbReference type="SAM" id="MobiDB-lite"/>
    </source>
</evidence>
<reference evidence="2 3" key="1">
    <citation type="submission" date="2023-07" db="EMBL/GenBank/DDBJ databases">
        <title>Sorghum-associated microbial communities from plants grown in Nebraska, USA.</title>
        <authorList>
            <person name="Schachtman D."/>
        </authorList>
    </citation>
    <scope>NUCLEOTIDE SEQUENCE [LARGE SCALE GENOMIC DNA]</scope>
    <source>
        <strain evidence="2 3">DS1027</strain>
    </source>
</reference>
<evidence type="ECO:0000313" key="3">
    <source>
        <dbReference type="Proteomes" id="UP001184150"/>
    </source>
</evidence>
<dbReference type="InterPro" id="IPR021330">
    <property type="entry name" value="DUF2939"/>
</dbReference>
<proteinExistence type="predicted"/>
<dbReference type="RefSeq" id="WP_309806675.1">
    <property type="nucleotide sequence ID" value="NZ_JAVDRD010000028.1"/>
</dbReference>
<name>A0ABU1MST8_9SPHN</name>
<feature type="region of interest" description="Disordered" evidence="1">
    <location>
        <begin position="177"/>
        <end position="219"/>
    </location>
</feature>
<sequence length="369" mass="39870">MRKTSVLVLALVVVGFVLAYFGSPYLAAHDLREALKAGDADRIEADVDISAVKDSLKSQLSAALMRKMQSDPDTKGNAFAALGALIVPAIIDKAIDTYVTPDGLAAIMKGQKPGGTQDNSTKNAVNYTSDEDYIGFDRFRVNNEDKQSRRKGPSLVFERRGMFSWKLIKIELPQDLFDTTNDQPGSPSAQSGNDPNAASAAQAPASEPDLPTVASANDAHYPSASDLNDYRFQDFPSEPFNGPLARPNFTGSQREFRAYRTMISDGAMRGPVFAGSVAIAQFGCGTDCSTGYAIDLKNGRIVPLPVGGETNSDLDLEYHVESKLLKAAWKGAAKEFSNTPPDCRGFAYFEWTGQAFRQIKASSHSPVCE</sequence>
<dbReference type="EMBL" id="JAVDRD010000028">
    <property type="protein sequence ID" value="MDR6513410.1"/>
    <property type="molecule type" value="Genomic_DNA"/>
</dbReference>